<evidence type="ECO:0000313" key="14">
    <source>
        <dbReference type="Proteomes" id="UP000011016"/>
    </source>
</evidence>
<evidence type="ECO:0000256" key="1">
    <source>
        <dbReference type="ARBA" id="ARBA00004162"/>
    </source>
</evidence>
<evidence type="ECO:0000256" key="6">
    <source>
        <dbReference type="ARBA" id="ARBA00022927"/>
    </source>
</evidence>
<feature type="region of interest" description="Disordered" evidence="10">
    <location>
        <begin position="84"/>
        <end position="127"/>
    </location>
</feature>
<dbReference type="PANTHER" id="PTHR33909:SF1">
    <property type="entry name" value="SEC TRANSLOCON ACCESSORY COMPLEX SUBUNIT YAJC"/>
    <property type="match status" value="1"/>
</dbReference>
<keyword evidence="6" id="KW-0653">Protein transport</keyword>
<proteinExistence type="inferred from homology"/>
<evidence type="ECO:0000256" key="4">
    <source>
        <dbReference type="ARBA" id="ARBA00022475"/>
    </source>
</evidence>
<evidence type="ECO:0000313" key="12">
    <source>
        <dbReference type="EMBL" id="EJZ83058.1"/>
    </source>
</evidence>
<evidence type="ECO:0000256" key="10">
    <source>
        <dbReference type="SAM" id="MobiDB-lite"/>
    </source>
</evidence>
<sequence length="127" mass="14147">MEIIVPLLFLVLIGVMIWTTVKQNRARKTVNEYQNSLTPGQRVTTGSGMHGVIRRVDERTVDLEIAPEVITTFERRGIVPLPEQLQAMSKNKARPAQQNAEASSAEADAPEEPHREELGAEDDNKNS</sequence>
<dbReference type="GO" id="GO:0005886">
    <property type="term" value="C:plasma membrane"/>
    <property type="evidence" value="ECO:0007669"/>
    <property type="project" value="UniProtKB-SubCell"/>
</dbReference>
<keyword evidence="9" id="KW-0472">Membrane</keyword>
<dbReference type="PANTHER" id="PTHR33909">
    <property type="entry name" value="SEC TRANSLOCON ACCESSORY COMPLEX SUBUNIT YAJC"/>
    <property type="match status" value="1"/>
</dbReference>
<dbReference type="EMBL" id="AHAE01000001">
    <property type="protein sequence ID" value="EJZ83058.1"/>
    <property type="molecule type" value="Genomic_DNA"/>
</dbReference>
<evidence type="ECO:0000256" key="9">
    <source>
        <dbReference type="ARBA" id="ARBA00023136"/>
    </source>
</evidence>
<evidence type="ECO:0000313" key="13">
    <source>
        <dbReference type="Proteomes" id="UP000006078"/>
    </source>
</evidence>
<dbReference type="STRING" id="29321.AAV33_05705"/>
<evidence type="ECO:0000256" key="2">
    <source>
        <dbReference type="ARBA" id="ARBA00006742"/>
    </source>
</evidence>
<dbReference type="AlphaFoldDB" id="I7LBL6"/>
<reference evidence="11 14" key="1">
    <citation type="journal article" date="2012" name="J. Bacteriol.">
        <title>Draft Genome Sequence of Turicella otitidis ATCC 51513, Isolated from Middle Ear Fluid from a Child with Otitis Media.</title>
        <authorList>
            <person name="Brinkrolf K."/>
            <person name="Schneider J."/>
            <person name="Knecht M."/>
            <person name="Ruckert C."/>
            <person name="Tauch A."/>
        </authorList>
    </citation>
    <scope>NUCLEOTIDE SEQUENCE [LARGE SCALE GENOMIC DNA]</scope>
    <source>
        <strain evidence="11 14">ATCC 51513</strain>
    </source>
</reference>
<name>I7LBL6_9CORY</name>
<evidence type="ECO:0000256" key="7">
    <source>
        <dbReference type="ARBA" id="ARBA00022989"/>
    </source>
</evidence>
<keyword evidence="13" id="KW-1185">Reference proteome</keyword>
<dbReference type="InterPro" id="IPR003849">
    <property type="entry name" value="Preprotein_translocase_YajC"/>
</dbReference>
<reference evidence="12 13" key="2">
    <citation type="submission" date="2012-08" db="EMBL/GenBank/DDBJ databases">
        <title>The Genome Sequence of Turicella otitidis ATCC 51513.</title>
        <authorList>
            <consortium name="The Broad Institute Genome Sequencing Platform"/>
            <person name="Earl A."/>
            <person name="Ward D."/>
            <person name="Feldgarden M."/>
            <person name="Gevers D."/>
            <person name="Huys G."/>
            <person name="Walker B."/>
            <person name="Young S.K."/>
            <person name="Zeng Q."/>
            <person name="Gargeya S."/>
            <person name="Fitzgerald M."/>
            <person name="Haas B."/>
            <person name="Abouelleil A."/>
            <person name="Alvarado L."/>
            <person name="Arachchi H.M."/>
            <person name="Berlin A.M."/>
            <person name="Chapman S.B."/>
            <person name="Goldberg J."/>
            <person name="Griggs A."/>
            <person name="Gujja S."/>
            <person name="Hansen M."/>
            <person name="Howarth C."/>
            <person name="Imamovic A."/>
            <person name="Larimer J."/>
            <person name="McCowen C."/>
            <person name="Montmayeur A."/>
            <person name="Murphy C."/>
            <person name="Neiman D."/>
            <person name="Pearson M."/>
            <person name="Priest M."/>
            <person name="Roberts A."/>
            <person name="Saif S."/>
            <person name="Shea T."/>
            <person name="Sisk P."/>
            <person name="Sykes S."/>
            <person name="Wortman J."/>
            <person name="Nusbaum C."/>
            <person name="Birren B."/>
        </authorList>
    </citation>
    <scope>NUCLEOTIDE SEQUENCE [LARGE SCALE GENOMIC DNA]</scope>
    <source>
        <strain evidence="12 13">ATCC 51513</strain>
    </source>
</reference>
<comment type="subcellular location">
    <subcellularLocation>
        <location evidence="1">Cell membrane</location>
        <topology evidence="1">Single-pass membrane protein</topology>
    </subcellularLocation>
</comment>
<comment type="similarity">
    <text evidence="2">Belongs to the YajC family.</text>
</comment>
<keyword evidence="4" id="KW-1003">Cell membrane</keyword>
<keyword evidence="3" id="KW-0813">Transport</keyword>
<dbReference type="Pfam" id="PF02699">
    <property type="entry name" value="YajC"/>
    <property type="match status" value="1"/>
</dbReference>
<evidence type="ECO:0000256" key="8">
    <source>
        <dbReference type="ARBA" id="ARBA00023010"/>
    </source>
</evidence>
<evidence type="ECO:0000256" key="3">
    <source>
        <dbReference type="ARBA" id="ARBA00022448"/>
    </source>
</evidence>
<dbReference type="Proteomes" id="UP000011016">
    <property type="component" value="Unassembled WGS sequence"/>
</dbReference>
<dbReference type="SMART" id="SM01323">
    <property type="entry name" value="YajC"/>
    <property type="match status" value="1"/>
</dbReference>
<accession>I7LBL6</accession>
<comment type="caution">
    <text evidence="11">The sequence shown here is derived from an EMBL/GenBank/DDBJ whole genome shotgun (WGS) entry which is preliminary data.</text>
</comment>
<organism evidence="11 14">
    <name type="scientific">Corynebacterium otitidis ATCC 51513</name>
    <dbReference type="NCBI Taxonomy" id="883169"/>
    <lineage>
        <taxon>Bacteria</taxon>
        <taxon>Bacillati</taxon>
        <taxon>Actinomycetota</taxon>
        <taxon>Actinomycetes</taxon>
        <taxon>Mycobacteriales</taxon>
        <taxon>Corynebacteriaceae</taxon>
        <taxon>Corynebacterium</taxon>
    </lineage>
</organism>
<keyword evidence="7" id="KW-1133">Transmembrane helix</keyword>
<feature type="compositionally biased region" description="Basic and acidic residues" evidence="10">
    <location>
        <begin position="111"/>
        <end position="127"/>
    </location>
</feature>
<dbReference type="OrthoDB" id="2200301at2"/>
<dbReference type="EMBL" id="CAJZ01000067">
    <property type="protein sequence ID" value="CCI83204.1"/>
    <property type="molecule type" value="Genomic_DNA"/>
</dbReference>
<dbReference type="GO" id="GO:0015031">
    <property type="term" value="P:protein transport"/>
    <property type="evidence" value="ECO:0007669"/>
    <property type="project" value="UniProtKB-KW"/>
</dbReference>
<evidence type="ECO:0000256" key="5">
    <source>
        <dbReference type="ARBA" id="ARBA00022692"/>
    </source>
</evidence>
<gene>
    <name evidence="11" type="ORF">BN46_0463</name>
    <name evidence="12" type="ORF">HMPREF9719_00007</name>
</gene>
<dbReference type="HOGENOM" id="CLU_116157_4_4_11"/>
<keyword evidence="5" id="KW-0812">Transmembrane</keyword>
<protein>
    <submittedName>
        <fullName evidence="12">Preprotein translocase, YajC subunit</fullName>
    </submittedName>
</protein>
<dbReference type="Proteomes" id="UP000006078">
    <property type="component" value="Unassembled WGS sequence"/>
</dbReference>
<dbReference type="eggNOG" id="COG1862">
    <property type="taxonomic scope" value="Bacteria"/>
</dbReference>
<evidence type="ECO:0000313" key="11">
    <source>
        <dbReference type="EMBL" id="CCI83204.1"/>
    </source>
</evidence>
<dbReference type="NCBIfam" id="TIGR00739">
    <property type="entry name" value="yajC"/>
    <property type="match status" value="1"/>
</dbReference>
<keyword evidence="8" id="KW-0811">Translocation</keyword>